<organism evidence="3 4">
    <name type="scientific">Phototrophicus methaneseepsis</name>
    <dbReference type="NCBI Taxonomy" id="2710758"/>
    <lineage>
        <taxon>Bacteria</taxon>
        <taxon>Bacillati</taxon>
        <taxon>Chloroflexota</taxon>
        <taxon>Candidatus Thermofontia</taxon>
        <taxon>Phototrophicales</taxon>
        <taxon>Phototrophicaceae</taxon>
        <taxon>Phototrophicus</taxon>
    </lineage>
</organism>
<evidence type="ECO:0000313" key="3">
    <source>
        <dbReference type="EMBL" id="QPC83311.1"/>
    </source>
</evidence>
<dbReference type="InterPro" id="IPR025424">
    <property type="entry name" value="YrhK_domain"/>
</dbReference>
<keyword evidence="1" id="KW-0812">Transmembrane</keyword>
<keyword evidence="4" id="KW-1185">Reference proteome</keyword>
<feature type="domain" description="YrhK" evidence="2">
    <location>
        <begin position="21"/>
        <end position="75"/>
    </location>
</feature>
<dbReference type="Proteomes" id="UP000594468">
    <property type="component" value="Chromosome"/>
</dbReference>
<keyword evidence="1" id="KW-1133">Transmembrane helix</keyword>
<dbReference type="KEGG" id="pmet:G4Y79_02735"/>
<feature type="transmembrane region" description="Helical" evidence="1">
    <location>
        <begin position="53"/>
        <end position="75"/>
    </location>
</feature>
<dbReference type="RefSeq" id="WP_195171378.1">
    <property type="nucleotide sequence ID" value="NZ_CP062983.1"/>
</dbReference>
<evidence type="ECO:0000313" key="4">
    <source>
        <dbReference type="Proteomes" id="UP000594468"/>
    </source>
</evidence>
<evidence type="ECO:0000259" key="2">
    <source>
        <dbReference type="Pfam" id="PF14145"/>
    </source>
</evidence>
<name>A0A7S8IF75_9CHLR</name>
<dbReference type="EMBL" id="CP062983">
    <property type="protein sequence ID" value="QPC83311.1"/>
    <property type="molecule type" value="Genomic_DNA"/>
</dbReference>
<gene>
    <name evidence="3" type="ORF">G4Y79_02735</name>
</gene>
<protein>
    <submittedName>
        <fullName evidence="3">YrhK family protein</fullName>
    </submittedName>
</protein>
<reference evidence="3 4" key="1">
    <citation type="submission" date="2020-02" db="EMBL/GenBank/DDBJ databases">
        <authorList>
            <person name="Zheng R.K."/>
            <person name="Sun C.M."/>
        </authorList>
    </citation>
    <scope>NUCLEOTIDE SEQUENCE [LARGE SCALE GENOMIC DNA]</scope>
    <source>
        <strain evidence="4">rifampicinis</strain>
    </source>
</reference>
<feature type="transmembrane region" description="Helical" evidence="1">
    <location>
        <begin position="25"/>
        <end position="47"/>
    </location>
</feature>
<sequence>MSDLHHRGKQVGKSALMLLIQEYDWVHWGLGLLGNITFFIGSILFLSDDTETIGIWLFIIGSAGMLIGSIGKYIVWWDKKRRDV</sequence>
<dbReference type="Pfam" id="PF14145">
    <property type="entry name" value="YrhK"/>
    <property type="match status" value="1"/>
</dbReference>
<proteinExistence type="predicted"/>
<accession>A0A7S8IF75</accession>
<evidence type="ECO:0000256" key="1">
    <source>
        <dbReference type="SAM" id="Phobius"/>
    </source>
</evidence>
<dbReference type="AlphaFoldDB" id="A0A7S8IF75"/>
<keyword evidence="1" id="KW-0472">Membrane</keyword>